<dbReference type="AlphaFoldDB" id="A0A5K7YC34"/>
<dbReference type="SUPFAM" id="SSF53756">
    <property type="entry name" value="UDP-Glycosyltransferase/glycogen phosphorylase"/>
    <property type="match status" value="1"/>
</dbReference>
<evidence type="ECO:0000256" key="2">
    <source>
        <dbReference type="ARBA" id="ARBA00012536"/>
    </source>
</evidence>
<dbReference type="GO" id="GO:0016791">
    <property type="term" value="F:phosphatase activity"/>
    <property type="evidence" value="ECO:0007669"/>
    <property type="project" value="UniProtKB-ARBA"/>
</dbReference>
<dbReference type="GO" id="GO:0046524">
    <property type="term" value="F:sucrose-phosphate synthase activity"/>
    <property type="evidence" value="ECO:0007669"/>
    <property type="project" value="UniProtKB-EC"/>
</dbReference>
<dbReference type="Pfam" id="PF05116">
    <property type="entry name" value="S6PP"/>
    <property type="match status" value="1"/>
</dbReference>
<dbReference type="OrthoDB" id="7847955at2"/>
<evidence type="ECO:0000259" key="8">
    <source>
        <dbReference type="Pfam" id="PF05116"/>
    </source>
</evidence>
<dbReference type="PANTHER" id="PTHR46039:SF5">
    <property type="entry name" value="SUCROSE-PHOSPHATE SYNTHASE 3-RELATED"/>
    <property type="match status" value="1"/>
</dbReference>
<dbReference type="InterPro" id="IPR006380">
    <property type="entry name" value="SPP-like_dom"/>
</dbReference>
<organism evidence="9 10">
    <name type="scientific">Desulfosarcina alkanivorans</name>
    <dbReference type="NCBI Taxonomy" id="571177"/>
    <lineage>
        <taxon>Bacteria</taxon>
        <taxon>Pseudomonadati</taxon>
        <taxon>Thermodesulfobacteriota</taxon>
        <taxon>Desulfobacteria</taxon>
        <taxon>Desulfobacterales</taxon>
        <taxon>Desulfosarcinaceae</taxon>
        <taxon>Desulfosarcina</taxon>
    </lineage>
</organism>
<dbReference type="EMBL" id="AP021874">
    <property type="protein sequence ID" value="BBO66496.1"/>
    <property type="molecule type" value="Genomic_DNA"/>
</dbReference>
<dbReference type="Gene3D" id="3.90.1070.10">
    <property type="match status" value="1"/>
</dbReference>
<dbReference type="NCBIfam" id="TIGR02471">
    <property type="entry name" value="sucr_syn_bact_C"/>
    <property type="match status" value="1"/>
</dbReference>
<evidence type="ECO:0000256" key="3">
    <source>
        <dbReference type="ARBA" id="ARBA00022676"/>
    </source>
</evidence>
<keyword evidence="3" id="KW-0328">Glycosyltransferase</keyword>
<comment type="catalytic activity">
    <reaction evidence="5">
        <text>beta-D-fructose 6-phosphate + UDP-alpha-D-glucose = sucrose 6(F)-phosphate + UDP + H(+)</text>
        <dbReference type="Rhea" id="RHEA:22172"/>
        <dbReference type="ChEBI" id="CHEBI:15378"/>
        <dbReference type="ChEBI" id="CHEBI:57634"/>
        <dbReference type="ChEBI" id="CHEBI:57723"/>
        <dbReference type="ChEBI" id="CHEBI:58223"/>
        <dbReference type="ChEBI" id="CHEBI:58885"/>
        <dbReference type="EC" id="2.4.1.14"/>
    </reaction>
</comment>
<accession>A0A5K7YC34</accession>
<evidence type="ECO:0000256" key="5">
    <source>
        <dbReference type="ARBA" id="ARBA00047471"/>
    </source>
</evidence>
<gene>
    <name evidence="9" type="primary">sps</name>
    <name evidence="9" type="ORF">DSCA_04260</name>
</gene>
<feature type="domain" description="Sucrose phosphatase-like" evidence="8">
    <location>
        <begin position="486"/>
        <end position="721"/>
    </location>
</feature>
<evidence type="ECO:0000256" key="1">
    <source>
        <dbReference type="ARBA" id="ARBA00006530"/>
    </source>
</evidence>
<dbReference type="KEGG" id="dalk:DSCA_04260"/>
<dbReference type="InterPro" id="IPR044161">
    <property type="entry name" value="SPS"/>
</dbReference>
<dbReference type="InterPro" id="IPR023214">
    <property type="entry name" value="HAD_sf"/>
</dbReference>
<proteinExistence type="inferred from homology"/>
<dbReference type="InterPro" id="IPR012821">
    <property type="entry name" value="Sucrose_P_synth_Pase-like_dom"/>
</dbReference>
<evidence type="ECO:0000259" key="7">
    <source>
        <dbReference type="Pfam" id="PF00862"/>
    </source>
</evidence>
<dbReference type="SFLD" id="SFLDS00003">
    <property type="entry name" value="Haloacid_Dehalogenase"/>
    <property type="match status" value="1"/>
</dbReference>
<dbReference type="SFLD" id="SFLDG01140">
    <property type="entry name" value="C2.B:_Phosphomannomutase_and_P"/>
    <property type="match status" value="1"/>
</dbReference>
<dbReference type="Gene3D" id="3.40.50.1000">
    <property type="entry name" value="HAD superfamily/HAD-like"/>
    <property type="match status" value="1"/>
</dbReference>
<evidence type="ECO:0000256" key="4">
    <source>
        <dbReference type="ARBA" id="ARBA00022679"/>
    </source>
</evidence>
<dbReference type="Gene3D" id="3.40.50.2000">
    <property type="entry name" value="Glycogen Phosphorylase B"/>
    <property type="match status" value="2"/>
</dbReference>
<dbReference type="Proteomes" id="UP000427906">
    <property type="component" value="Chromosome"/>
</dbReference>
<keyword evidence="10" id="KW-1185">Reference proteome</keyword>
<dbReference type="EC" id="2.4.1.14" evidence="2"/>
<dbReference type="InterPro" id="IPR001296">
    <property type="entry name" value="Glyco_trans_1"/>
</dbReference>
<dbReference type="Pfam" id="PF00862">
    <property type="entry name" value="GT-B_Sucrose_synth"/>
    <property type="match status" value="1"/>
</dbReference>
<keyword evidence="4" id="KW-0808">Transferase</keyword>
<evidence type="ECO:0000313" key="10">
    <source>
        <dbReference type="Proteomes" id="UP000427906"/>
    </source>
</evidence>
<dbReference type="NCBIfam" id="TIGR02472">
    <property type="entry name" value="sucr_P_syn_N"/>
    <property type="match status" value="1"/>
</dbReference>
<dbReference type="InterPro" id="IPR012822">
    <property type="entry name" value="SucroseP_synth_GlycoTrfase_dom"/>
</dbReference>
<protein>
    <recommendedName>
        <fullName evidence="2">sucrose-phosphate synthase</fullName>
        <ecNumber evidence="2">2.4.1.14</ecNumber>
    </recommendedName>
</protein>
<dbReference type="InterPro" id="IPR036412">
    <property type="entry name" value="HAD-like_sf"/>
</dbReference>
<dbReference type="NCBIfam" id="TIGR01484">
    <property type="entry name" value="HAD-SF-IIB"/>
    <property type="match status" value="1"/>
</dbReference>
<dbReference type="RefSeq" id="WP_155314857.1">
    <property type="nucleotide sequence ID" value="NZ_AP021874.1"/>
</dbReference>
<dbReference type="InterPro" id="IPR006379">
    <property type="entry name" value="HAD-SF_hydro_IIB"/>
</dbReference>
<dbReference type="SUPFAM" id="SSF56784">
    <property type="entry name" value="HAD-like"/>
    <property type="match status" value="1"/>
</dbReference>
<feature type="domain" description="Glycosyl transferase family 1" evidence="6">
    <location>
        <begin position="263"/>
        <end position="435"/>
    </location>
</feature>
<dbReference type="Pfam" id="PF00534">
    <property type="entry name" value="Glycos_transf_1"/>
    <property type="match status" value="1"/>
</dbReference>
<sequence length="729" mass="83029">MTDKGLCIHLFSLHGLIRSKNLEMGRDADTGGQVKYVMELGTSLSRRADVRRVDLFTRLIADKRVSSDYSESIEAVSDKFRIVRIQCGGRKYMRKELLWPYLEEYVDKTIKFIKRHRAMPDIVHGHYPDGGYVGMQLADILGLPFVYTGHSLGRAKLARLMDQGMTEAEIIRKFKIDRRIDAEEQILARADLVVTSTHHEIREQYGLYRNKDVPRYRVVPPGIDIDTFYPYYHDNPDDAQQSENARYAQASMLKELNRFFMSPEKPLILALSRPDKRKNISGLVKAYGMDLELQSMANLAVFAGLRKDIDAMADNERGVLTEMLLGMDKYDLYGKMAIPKKHDFEYEVPALYRIAAERSGVFINPALTEPFGLTLLEASATGLPIVATDDGGPNDIIRNCENGLLVNVADTGQMSSALRKIIADTDLWERYSKNGVMNVRKHYTWQSHTRDYTAAIKKLTTGNQGSNLATAKPKNSVGRRLMKLSHVLITDIDNTLIGSDNTRLEKLVRLLNRHQDRIGFGVATGRTSDSARTILEKYGIPHPDLIICSVGSALFYGRSQQPSLGWASHIASRWNRGKIVDLLKDIDFLEYQEEETQRRFKVSYYMEPAKDRLAVIHNRLLHHRCRYNLIYSHDRYLDILPYRASKGKAIRYLSYKWDIPLRNFLVCGDSGNDEEMLRGEPRAVVVANFSHELKELKGSRNVYFADRACAGGIIEGLQHYRFIDEAIGG</sequence>
<dbReference type="PANTHER" id="PTHR46039">
    <property type="entry name" value="SUCROSE-PHOSPHATE SYNTHASE 3-RELATED"/>
    <property type="match status" value="1"/>
</dbReference>
<dbReference type="InterPro" id="IPR000368">
    <property type="entry name" value="Sucrose_synth_GT-B1"/>
</dbReference>
<name>A0A5K7YC34_9BACT</name>
<evidence type="ECO:0000259" key="6">
    <source>
        <dbReference type="Pfam" id="PF00534"/>
    </source>
</evidence>
<evidence type="ECO:0000313" key="9">
    <source>
        <dbReference type="EMBL" id="BBO66496.1"/>
    </source>
</evidence>
<feature type="domain" description="Sucrose synthase first GT-B" evidence="7">
    <location>
        <begin position="8"/>
        <end position="215"/>
    </location>
</feature>
<reference evidence="9 10" key="1">
    <citation type="submission" date="2019-11" db="EMBL/GenBank/DDBJ databases">
        <title>Comparative genomics of hydrocarbon-degrading Desulfosarcina strains.</title>
        <authorList>
            <person name="Watanabe M."/>
            <person name="Kojima H."/>
            <person name="Fukui M."/>
        </authorList>
    </citation>
    <scope>NUCLEOTIDE SEQUENCE [LARGE SCALE GENOMIC DNA]</scope>
    <source>
        <strain evidence="9 10">PL12</strain>
    </source>
</reference>
<dbReference type="SFLD" id="SFLDG01141">
    <property type="entry name" value="C2.B.1:_Sucrose_Phosphatase_Li"/>
    <property type="match status" value="1"/>
</dbReference>
<comment type="similarity">
    <text evidence="1">Belongs to the glycosyltransferase 1 family.</text>
</comment>